<reference evidence="1 2" key="1">
    <citation type="submission" date="2016-07" db="EMBL/GenBank/DDBJ databases">
        <title>Multiple horizontal gene transfer events from other fungi enriched the ability of initially mycotrophic Trichoderma (Ascomycota) to feed on dead plant biomass.</title>
        <authorList>
            <consortium name="DOE Joint Genome Institute"/>
            <person name="Aerts A."/>
            <person name="Atanasova L."/>
            <person name="Chenthamara K."/>
            <person name="Zhang J."/>
            <person name="Grujic M."/>
            <person name="Henrissat B."/>
            <person name="Kuo A."/>
            <person name="Salamov A."/>
            <person name="Lipzen A."/>
            <person name="Labutti K."/>
            <person name="Barry K."/>
            <person name="Miao Y."/>
            <person name="Rahimi M.J."/>
            <person name="Shen Q."/>
            <person name="Grigoriev I.V."/>
            <person name="Kubicek C.P."/>
            <person name="Druzhinina I.S."/>
        </authorList>
    </citation>
    <scope>NUCLEOTIDE SEQUENCE [LARGE SCALE GENOMIC DNA]</scope>
    <source>
        <strain evidence="1 2">CBS 433.97</strain>
    </source>
</reference>
<keyword evidence="2" id="KW-1185">Reference proteome</keyword>
<evidence type="ECO:0000313" key="1">
    <source>
        <dbReference type="EMBL" id="PTB45654.1"/>
    </source>
</evidence>
<gene>
    <name evidence="1" type="ORF">M441DRAFT_54694</name>
</gene>
<organism evidence="1 2">
    <name type="scientific">Trichoderma asperellum (strain ATCC 204424 / CBS 433.97 / NBRC 101777)</name>
    <dbReference type="NCBI Taxonomy" id="1042311"/>
    <lineage>
        <taxon>Eukaryota</taxon>
        <taxon>Fungi</taxon>
        <taxon>Dikarya</taxon>
        <taxon>Ascomycota</taxon>
        <taxon>Pezizomycotina</taxon>
        <taxon>Sordariomycetes</taxon>
        <taxon>Hypocreomycetidae</taxon>
        <taxon>Hypocreales</taxon>
        <taxon>Hypocreaceae</taxon>
        <taxon>Trichoderma</taxon>
    </lineage>
</organism>
<sequence length="84" mass="9121">MSLLLLSAYQASSAMLSCFGTEKQHQRLQGLIQVEKTRLIPVDLYCLAICHSRSSYLKGSDRLGGVKICSQKRVVGMSAASSIS</sequence>
<accession>A0A2T3ZLH1</accession>
<proteinExistence type="predicted"/>
<evidence type="ECO:0000313" key="2">
    <source>
        <dbReference type="Proteomes" id="UP000240493"/>
    </source>
</evidence>
<name>A0A2T3ZLH1_TRIA4</name>
<dbReference type="EMBL" id="KZ679257">
    <property type="protein sequence ID" value="PTB45654.1"/>
    <property type="molecule type" value="Genomic_DNA"/>
</dbReference>
<protein>
    <submittedName>
        <fullName evidence="1">Uncharacterized protein</fullName>
    </submittedName>
</protein>
<dbReference type="Proteomes" id="UP000240493">
    <property type="component" value="Unassembled WGS sequence"/>
</dbReference>
<dbReference type="AlphaFoldDB" id="A0A2T3ZLH1"/>